<reference evidence="1 2" key="1">
    <citation type="submission" date="2016-11" db="EMBL/GenBank/DDBJ databases">
        <authorList>
            <person name="Jaros S."/>
            <person name="Januszkiewicz K."/>
            <person name="Wedrychowicz H."/>
        </authorList>
    </citation>
    <scope>NUCLEOTIDE SEQUENCE [LARGE SCALE GENOMIC DNA]</scope>
    <source>
        <strain evidence="1 2">DSM 3089</strain>
    </source>
</reference>
<organism evidence="1 2">
    <name type="scientific">Clostridium collagenovorans DSM 3089</name>
    <dbReference type="NCBI Taxonomy" id="1121306"/>
    <lineage>
        <taxon>Bacteria</taxon>
        <taxon>Bacillati</taxon>
        <taxon>Bacillota</taxon>
        <taxon>Clostridia</taxon>
        <taxon>Eubacteriales</taxon>
        <taxon>Clostridiaceae</taxon>
        <taxon>Clostridium</taxon>
    </lineage>
</organism>
<keyword evidence="2" id="KW-1185">Reference proteome</keyword>
<proteinExistence type="predicted"/>
<gene>
    <name evidence="1" type="ORF">SAMN02745196_01922</name>
</gene>
<dbReference type="AlphaFoldDB" id="A0A1M5WW86"/>
<sequence length="66" mass="7585">MRLGLNFKNGQRKVFTEQETQIILKNMNYMKLLKIITDTTAAQGETIEVLGRAVPVEHIHSIEFIL</sequence>
<dbReference type="EMBL" id="FQXP01000006">
    <property type="protein sequence ID" value="SHH91906.1"/>
    <property type="molecule type" value="Genomic_DNA"/>
</dbReference>
<protein>
    <submittedName>
        <fullName evidence="1">Uncharacterized protein</fullName>
    </submittedName>
</protein>
<evidence type="ECO:0000313" key="1">
    <source>
        <dbReference type="EMBL" id="SHH91906.1"/>
    </source>
</evidence>
<dbReference type="Proteomes" id="UP000184526">
    <property type="component" value="Unassembled WGS sequence"/>
</dbReference>
<evidence type="ECO:0000313" key="2">
    <source>
        <dbReference type="Proteomes" id="UP000184526"/>
    </source>
</evidence>
<name>A0A1M5WW86_9CLOT</name>
<accession>A0A1M5WW86</accession>